<dbReference type="EMBL" id="FNDN01000015">
    <property type="protein sequence ID" value="SDJ03085.1"/>
    <property type="molecule type" value="Genomic_DNA"/>
</dbReference>
<accession>A0A1G8QF78</accession>
<evidence type="ECO:0000313" key="2">
    <source>
        <dbReference type="Proteomes" id="UP000183263"/>
    </source>
</evidence>
<dbReference type="SUPFAM" id="SSF69118">
    <property type="entry name" value="AhpD-like"/>
    <property type="match status" value="1"/>
</dbReference>
<dbReference type="InterPro" id="IPR029032">
    <property type="entry name" value="AhpD-like"/>
</dbReference>
<gene>
    <name evidence="1" type="ORF">SAMN05444695_1154</name>
</gene>
<reference evidence="1 2" key="1">
    <citation type="submission" date="2016-10" db="EMBL/GenBank/DDBJ databases">
        <authorList>
            <person name="de Groot N.N."/>
        </authorList>
    </citation>
    <scope>NUCLEOTIDE SEQUENCE [LARGE SCALE GENOMIC DNA]</scope>
    <source>
        <strain evidence="1 2">DSM 44892</strain>
    </source>
</reference>
<dbReference type="Gene3D" id="1.20.1290.10">
    <property type="entry name" value="AhpD-like"/>
    <property type="match status" value="1"/>
</dbReference>
<name>A0A1G8QF78_9NOCA</name>
<keyword evidence="2" id="KW-1185">Reference proteome</keyword>
<dbReference type="AlphaFoldDB" id="A0A1G8QF78"/>
<proteinExistence type="predicted"/>
<evidence type="ECO:0008006" key="3">
    <source>
        <dbReference type="Google" id="ProtNLM"/>
    </source>
</evidence>
<sequence length="49" mass="5040">MNDDDRDSRAEIAPAVVQATAYCGAPAGLSAMTVVQEVFDELDAGAEAP</sequence>
<organism evidence="1 2">
    <name type="scientific">Rhodococcus triatomae</name>
    <dbReference type="NCBI Taxonomy" id="300028"/>
    <lineage>
        <taxon>Bacteria</taxon>
        <taxon>Bacillati</taxon>
        <taxon>Actinomycetota</taxon>
        <taxon>Actinomycetes</taxon>
        <taxon>Mycobacteriales</taxon>
        <taxon>Nocardiaceae</taxon>
        <taxon>Rhodococcus</taxon>
    </lineage>
</organism>
<dbReference type="RefSeq" id="WP_169847167.1">
    <property type="nucleotide sequence ID" value="NZ_CP048813.1"/>
</dbReference>
<evidence type="ECO:0000313" key="1">
    <source>
        <dbReference type="EMBL" id="SDJ03085.1"/>
    </source>
</evidence>
<dbReference type="Proteomes" id="UP000183263">
    <property type="component" value="Unassembled WGS sequence"/>
</dbReference>
<protein>
    <recommendedName>
        <fullName evidence="3">4-carboxymuconolactone decarboxylase</fullName>
    </recommendedName>
</protein>